<dbReference type="Proteomes" id="UP000612055">
    <property type="component" value="Unassembled WGS sequence"/>
</dbReference>
<sequence>MWRRRPCQHLNDTAGPVAEAAENDVPVSADDVEVTDTKGGAAVPANTCCGLELRAGDIHGPYLKFWGLEPQQTSSEPFKPTIQLPDPADPRFLNQKLRLNSSVAAAAPKKGNQRIWLGSILMVTKAPSLDVVVTVQDQGSPNPVILDGEILEEYGGWTATRFRIRLPVGQEEKKVTYTVTVSGKEVTPPGGGHYSFYIAGMNQPAHWGYYSCSGFCDVSAKKMVRKWGGLKPLWEDVKAVHAKNPLHVLVGGGDQLYNDDVWTLPSLQPFLDMRAKHQAEREARKQTPFTAAMEEQVDAYYFHHYCAHFSSEVVGDVYANVPQIMSWDDHDIFDGWGSYPDYLQDSVVFRGIFKSANRWYCIFQQHCKPEEKEAITVYEVGGRTAIVTADQRHRRLRAQIMPLEHYMQLTNLCSGLPEGVEHVVFVFTVPVVYPHVRGAQKVLRAVNNHFMRKMMRAFGVGLFNKFGEPELMDDLDDHWTARSHHDERRFLIEHLQMLAKYRGCRVTLVSGDVHVCGAGYLISRPRPPKEQRKHDFRYMVQIVSSAIVNAPPPKGLMRLLDLFTKGGKINMTTKHNMFRIIGAHMGRVGQPLSNKRNWCRVVEHMPSGPDSLRAGGLTFNLRIEEDDGMGPVGLRELPVFVPPLEPLLPGTDEYFDIHSVKLVRRVCGCGAGGPQASSYGAAAPDAPL</sequence>
<organism evidence="2 3">
    <name type="scientific">Edaphochlamys debaryana</name>
    <dbReference type="NCBI Taxonomy" id="47281"/>
    <lineage>
        <taxon>Eukaryota</taxon>
        <taxon>Viridiplantae</taxon>
        <taxon>Chlorophyta</taxon>
        <taxon>core chlorophytes</taxon>
        <taxon>Chlorophyceae</taxon>
        <taxon>CS clade</taxon>
        <taxon>Chlamydomonadales</taxon>
        <taxon>Chlamydomonadales incertae sedis</taxon>
        <taxon>Edaphochlamys</taxon>
    </lineage>
</organism>
<dbReference type="OrthoDB" id="9999821at2759"/>
<dbReference type="CDD" id="cd07389">
    <property type="entry name" value="MPP_PhoD"/>
    <property type="match status" value="1"/>
</dbReference>
<dbReference type="EMBL" id="JAEHOE010000006">
    <property type="protein sequence ID" value="KAG2499651.1"/>
    <property type="molecule type" value="Genomic_DNA"/>
</dbReference>
<dbReference type="InterPro" id="IPR038607">
    <property type="entry name" value="PhoD-like_sf"/>
</dbReference>
<protein>
    <recommendedName>
        <fullName evidence="1">PhoD-like phosphatase domain-containing protein</fullName>
    </recommendedName>
</protein>
<comment type="caution">
    <text evidence="2">The sequence shown here is derived from an EMBL/GenBank/DDBJ whole genome shotgun (WGS) entry which is preliminary data.</text>
</comment>
<dbReference type="Pfam" id="PF19050">
    <property type="entry name" value="PhoD_2"/>
    <property type="match status" value="2"/>
</dbReference>
<reference evidence="2" key="1">
    <citation type="journal article" date="2020" name="bioRxiv">
        <title>Comparative genomics of Chlamydomonas.</title>
        <authorList>
            <person name="Craig R.J."/>
            <person name="Hasan A.R."/>
            <person name="Ness R.W."/>
            <person name="Keightley P.D."/>
        </authorList>
    </citation>
    <scope>NUCLEOTIDE SEQUENCE</scope>
    <source>
        <strain evidence="2">CCAP 11/70</strain>
    </source>
</reference>
<name>A0A835YBM7_9CHLO</name>
<dbReference type="PANTHER" id="PTHR46689:SF1">
    <property type="entry name" value="PHOD-LIKE PHOSPHATASE DOMAIN-CONTAINING PROTEIN"/>
    <property type="match status" value="1"/>
</dbReference>
<dbReference type="AlphaFoldDB" id="A0A835YBM7"/>
<evidence type="ECO:0000313" key="3">
    <source>
        <dbReference type="Proteomes" id="UP000612055"/>
    </source>
</evidence>
<dbReference type="InterPro" id="IPR018946">
    <property type="entry name" value="PhoD-like_MPP"/>
</dbReference>
<evidence type="ECO:0000259" key="1">
    <source>
        <dbReference type="Pfam" id="PF19050"/>
    </source>
</evidence>
<dbReference type="Gene3D" id="3.60.21.70">
    <property type="entry name" value="PhoD-like phosphatase"/>
    <property type="match status" value="1"/>
</dbReference>
<feature type="domain" description="PhoD-like phosphatase" evidence="1">
    <location>
        <begin position="172"/>
        <end position="447"/>
    </location>
</feature>
<dbReference type="InterPro" id="IPR043904">
    <property type="entry name" value="PhoD_2-like"/>
</dbReference>
<evidence type="ECO:0000313" key="2">
    <source>
        <dbReference type="EMBL" id="KAG2499651.1"/>
    </source>
</evidence>
<keyword evidence="3" id="KW-1185">Reference proteome</keyword>
<gene>
    <name evidence="2" type="ORF">HYH03_002589</name>
</gene>
<accession>A0A835YBM7</accession>
<dbReference type="GO" id="GO:0016020">
    <property type="term" value="C:membrane"/>
    <property type="evidence" value="ECO:0007669"/>
    <property type="project" value="TreeGrafter"/>
</dbReference>
<proteinExistence type="predicted"/>
<dbReference type="PANTHER" id="PTHR46689">
    <property type="entry name" value="MEMBRANE PROTEIN, PUTATIVE-RELATED"/>
    <property type="match status" value="1"/>
</dbReference>
<feature type="domain" description="PhoD-like phosphatase" evidence="1">
    <location>
        <begin position="461"/>
        <end position="561"/>
    </location>
</feature>